<dbReference type="EMBL" id="QCXX01000005">
    <property type="protein sequence ID" value="PUV22828.1"/>
    <property type="molecule type" value="Genomic_DNA"/>
</dbReference>
<dbReference type="PANTHER" id="PTHR30069">
    <property type="entry name" value="TONB-DEPENDENT OUTER MEMBRANE RECEPTOR"/>
    <property type="match status" value="1"/>
</dbReference>
<reference evidence="14 15" key="1">
    <citation type="submission" date="2018-04" db="EMBL/GenBank/DDBJ databases">
        <title>Sphingobacterium sp. M46 Genome.</title>
        <authorList>
            <person name="Cheng J."/>
            <person name="Li Y."/>
        </authorList>
    </citation>
    <scope>NUCLEOTIDE SEQUENCE [LARGE SCALE GENOMIC DNA]</scope>
    <source>
        <strain evidence="14 15">M46</strain>
    </source>
</reference>
<organism evidence="14 15">
    <name type="scientific">Sphingobacterium athyrii</name>
    <dbReference type="NCBI Taxonomy" id="2152717"/>
    <lineage>
        <taxon>Bacteria</taxon>
        <taxon>Pseudomonadati</taxon>
        <taxon>Bacteroidota</taxon>
        <taxon>Sphingobacteriia</taxon>
        <taxon>Sphingobacteriales</taxon>
        <taxon>Sphingobacteriaceae</taxon>
        <taxon>Sphingobacterium</taxon>
    </lineage>
</organism>
<sequence length="725" mass="82523">MNRRTIFTLLFTYGILYPVFAQEKAAKNIGLREVHVEGKRYKHSAEGVLSVDVLTSDSIQKYQAGSLMQTLSRLPGVNAIGIGASQSKPQIRGLGFNRVATLENGIKHEGQQWGLDHGLEIDQYSIGTAEIIKGAGSFMYGSDAIGGVIRLLPPAELQANGLKGVVNLLTKSNNATYGGSLQLQGRKGNWVFGGGVTHLDYADYRVPTDTVYVYNYAVRLKDRQVRNTAGRETNFQLRGGYTSDQFSSIFYLSNYHTRIGFFANAHGLEPRGVNTVLYDQSDRDILYPSQQVNHFKLINRNYIAQGGHKIWVDLGYQRNYRQEFNNYTAHGYMPPVYPEDMNMPIHLERRYDKEIVNIALKDQFTLGTHRFTVGGNAEYQHNKIAGWSFLIPSYKQQTVGAFIHDQYPINDQTILYAALRYDYSHIHTSPYQDWFASTLENNQSVHIVRADELRRSFNSLVWSLGATRQIGSWETKLNVGKSFRVPIAQELAANGVNYHYFSYEKGNAALSPEQSYQVDFALARRSRNAYIAFTPFFNYFANYIYLNPTSGYDQYYGAGNQIFEYAESKVRRYGAELKMEYRPLAHWKVEVLGEYVRSEQLSGSKKGYTLPFSPAPSLLVDLSWFPKSSTYFKESYLSLDCKWTARQDHIVPPEEKTAGYQVFNFRAGTQLTWGKSALQLRLQVQNMFDTKYMDHTSFYRLISLPEQGRNIVLSIGIPFGKKNPS</sequence>
<dbReference type="OrthoDB" id="9795928at2"/>
<dbReference type="SUPFAM" id="SSF56935">
    <property type="entry name" value="Porins"/>
    <property type="match status" value="1"/>
</dbReference>
<proteinExistence type="inferred from homology"/>
<comment type="similarity">
    <text evidence="10 11">Belongs to the TonB-dependent receptor family.</text>
</comment>
<gene>
    <name evidence="14" type="ORF">DCO56_18055</name>
</gene>
<evidence type="ECO:0000256" key="7">
    <source>
        <dbReference type="ARBA" id="ARBA00023136"/>
    </source>
</evidence>
<comment type="caution">
    <text evidence="14">The sequence shown here is derived from an EMBL/GenBank/DDBJ whole genome shotgun (WGS) entry which is preliminary data.</text>
</comment>
<dbReference type="Gene3D" id="2.170.130.10">
    <property type="entry name" value="TonB-dependent receptor, plug domain"/>
    <property type="match status" value="1"/>
</dbReference>
<keyword evidence="9 10" id="KW-0998">Cell outer membrane</keyword>
<dbReference type="GO" id="GO:0009279">
    <property type="term" value="C:cell outer membrane"/>
    <property type="evidence" value="ECO:0007669"/>
    <property type="project" value="UniProtKB-SubCell"/>
</dbReference>
<evidence type="ECO:0000256" key="10">
    <source>
        <dbReference type="PROSITE-ProRule" id="PRU01360"/>
    </source>
</evidence>
<evidence type="ECO:0000256" key="8">
    <source>
        <dbReference type="ARBA" id="ARBA00023170"/>
    </source>
</evidence>
<evidence type="ECO:0000256" key="9">
    <source>
        <dbReference type="ARBA" id="ARBA00023237"/>
    </source>
</evidence>
<dbReference type="InterPro" id="IPR037066">
    <property type="entry name" value="Plug_dom_sf"/>
</dbReference>
<protein>
    <submittedName>
        <fullName evidence="14">TonB-dependent receptor</fullName>
    </submittedName>
</protein>
<dbReference type="GO" id="GO:0015344">
    <property type="term" value="F:siderophore uptake transmembrane transporter activity"/>
    <property type="evidence" value="ECO:0007669"/>
    <property type="project" value="TreeGrafter"/>
</dbReference>
<dbReference type="InterPro" id="IPR036942">
    <property type="entry name" value="Beta-barrel_TonB_sf"/>
</dbReference>
<dbReference type="Pfam" id="PF00593">
    <property type="entry name" value="TonB_dep_Rec_b-barrel"/>
    <property type="match status" value="1"/>
</dbReference>
<dbReference type="AlphaFoldDB" id="A0A363NPY1"/>
<evidence type="ECO:0000259" key="12">
    <source>
        <dbReference type="Pfam" id="PF00593"/>
    </source>
</evidence>
<keyword evidence="3 10" id="KW-1134">Transmembrane beta strand</keyword>
<feature type="domain" description="TonB-dependent receptor plug" evidence="13">
    <location>
        <begin position="50"/>
        <end position="148"/>
    </location>
</feature>
<dbReference type="Gene3D" id="2.40.170.20">
    <property type="entry name" value="TonB-dependent receptor, beta-barrel domain"/>
    <property type="match status" value="1"/>
</dbReference>
<evidence type="ECO:0000256" key="3">
    <source>
        <dbReference type="ARBA" id="ARBA00022452"/>
    </source>
</evidence>
<keyword evidence="8 14" id="KW-0675">Receptor</keyword>
<keyword evidence="2 10" id="KW-0813">Transport</keyword>
<evidence type="ECO:0000256" key="11">
    <source>
        <dbReference type="RuleBase" id="RU003357"/>
    </source>
</evidence>
<evidence type="ECO:0000256" key="2">
    <source>
        <dbReference type="ARBA" id="ARBA00022448"/>
    </source>
</evidence>
<dbReference type="Proteomes" id="UP000250831">
    <property type="component" value="Unassembled WGS sequence"/>
</dbReference>
<dbReference type="InterPro" id="IPR000531">
    <property type="entry name" value="Beta-barrel_TonB"/>
</dbReference>
<keyword evidence="7 10" id="KW-0472">Membrane</keyword>
<dbReference type="PROSITE" id="PS52016">
    <property type="entry name" value="TONB_DEPENDENT_REC_3"/>
    <property type="match status" value="1"/>
</dbReference>
<keyword evidence="5" id="KW-0732">Signal</keyword>
<evidence type="ECO:0000313" key="15">
    <source>
        <dbReference type="Proteomes" id="UP000250831"/>
    </source>
</evidence>
<evidence type="ECO:0000256" key="1">
    <source>
        <dbReference type="ARBA" id="ARBA00004571"/>
    </source>
</evidence>
<dbReference type="Pfam" id="PF07715">
    <property type="entry name" value="Plug"/>
    <property type="match status" value="1"/>
</dbReference>
<keyword evidence="4 10" id="KW-0812">Transmembrane</keyword>
<dbReference type="RefSeq" id="WP_108635163.1">
    <property type="nucleotide sequence ID" value="NZ_QCXX01000005.1"/>
</dbReference>
<evidence type="ECO:0000259" key="13">
    <source>
        <dbReference type="Pfam" id="PF07715"/>
    </source>
</evidence>
<evidence type="ECO:0000256" key="6">
    <source>
        <dbReference type="ARBA" id="ARBA00023077"/>
    </source>
</evidence>
<evidence type="ECO:0000256" key="5">
    <source>
        <dbReference type="ARBA" id="ARBA00022729"/>
    </source>
</evidence>
<accession>A0A363NPY1</accession>
<evidence type="ECO:0000313" key="14">
    <source>
        <dbReference type="EMBL" id="PUV22828.1"/>
    </source>
</evidence>
<keyword evidence="6 11" id="KW-0798">TonB box</keyword>
<dbReference type="InterPro" id="IPR039426">
    <property type="entry name" value="TonB-dep_rcpt-like"/>
</dbReference>
<name>A0A363NPY1_9SPHI</name>
<dbReference type="InterPro" id="IPR012910">
    <property type="entry name" value="Plug_dom"/>
</dbReference>
<dbReference type="PANTHER" id="PTHR30069:SF29">
    <property type="entry name" value="HEMOGLOBIN AND HEMOGLOBIN-HAPTOGLOBIN-BINDING PROTEIN 1-RELATED"/>
    <property type="match status" value="1"/>
</dbReference>
<dbReference type="GO" id="GO:0044718">
    <property type="term" value="P:siderophore transmembrane transport"/>
    <property type="evidence" value="ECO:0007669"/>
    <property type="project" value="TreeGrafter"/>
</dbReference>
<keyword evidence="15" id="KW-1185">Reference proteome</keyword>
<evidence type="ECO:0000256" key="4">
    <source>
        <dbReference type="ARBA" id="ARBA00022692"/>
    </source>
</evidence>
<feature type="domain" description="TonB-dependent receptor-like beta-barrel" evidence="12">
    <location>
        <begin position="391"/>
        <end position="686"/>
    </location>
</feature>
<comment type="subcellular location">
    <subcellularLocation>
        <location evidence="1 10">Cell outer membrane</location>
        <topology evidence="1 10">Multi-pass membrane protein</topology>
    </subcellularLocation>
</comment>